<dbReference type="EMBL" id="CACVAZ010000055">
    <property type="protein sequence ID" value="CAA6808822.1"/>
    <property type="molecule type" value="Genomic_DNA"/>
</dbReference>
<dbReference type="Pfam" id="PF08447">
    <property type="entry name" value="PAS_3"/>
    <property type="match status" value="1"/>
</dbReference>
<sequence length="168" mass="19157">MARPTPTNNEIEVKSVDIVVSKSDEEGNIEYANPIFYNLSGYNKRELTFAPHSILRHPDMPKVVFKYLWDELKKGNEVNAFVKNLTKDGSFYWVLAYVRPAYNTDGSLRNYISTRKTMSKNARKTIEPFYAKLLALEKSDGVEASEKALIELLDGKAFNTVMHVIQTS</sequence>
<protein>
    <submittedName>
        <fullName evidence="2">PAS sensor protein</fullName>
    </submittedName>
</protein>
<evidence type="ECO:0000259" key="1">
    <source>
        <dbReference type="Pfam" id="PF08447"/>
    </source>
</evidence>
<gene>
    <name evidence="2" type="ORF">HELGO_WM14297</name>
</gene>
<feature type="domain" description="PAS fold-3" evidence="1">
    <location>
        <begin position="30"/>
        <end position="114"/>
    </location>
</feature>
<dbReference type="InterPro" id="IPR000014">
    <property type="entry name" value="PAS"/>
</dbReference>
<name>A0A6S6T0U7_9BACT</name>
<dbReference type="InterPro" id="IPR035965">
    <property type="entry name" value="PAS-like_dom_sf"/>
</dbReference>
<dbReference type="AlphaFoldDB" id="A0A6S6T0U7"/>
<reference evidence="2" key="1">
    <citation type="submission" date="2020-01" db="EMBL/GenBank/DDBJ databases">
        <authorList>
            <person name="Meier V. D."/>
            <person name="Meier V D."/>
        </authorList>
    </citation>
    <scope>NUCLEOTIDE SEQUENCE</scope>
    <source>
        <strain evidence="2">HLG_WM_MAG_02</strain>
    </source>
</reference>
<dbReference type="NCBIfam" id="TIGR00229">
    <property type="entry name" value="sensory_box"/>
    <property type="match status" value="1"/>
</dbReference>
<dbReference type="SUPFAM" id="SSF55785">
    <property type="entry name" value="PYP-like sensor domain (PAS domain)"/>
    <property type="match status" value="1"/>
</dbReference>
<dbReference type="InterPro" id="IPR013655">
    <property type="entry name" value="PAS_fold_3"/>
</dbReference>
<accession>A0A6S6T0U7</accession>
<dbReference type="Gene3D" id="3.30.450.20">
    <property type="entry name" value="PAS domain"/>
    <property type="match status" value="1"/>
</dbReference>
<evidence type="ECO:0000313" key="2">
    <source>
        <dbReference type="EMBL" id="CAA6808822.1"/>
    </source>
</evidence>
<proteinExistence type="predicted"/>
<dbReference type="CDD" id="cd00130">
    <property type="entry name" value="PAS"/>
    <property type="match status" value="1"/>
</dbReference>
<organism evidence="2">
    <name type="scientific">uncultured Sulfurovum sp</name>
    <dbReference type="NCBI Taxonomy" id="269237"/>
    <lineage>
        <taxon>Bacteria</taxon>
        <taxon>Pseudomonadati</taxon>
        <taxon>Campylobacterota</taxon>
        <taxon>Epsilonproteobacteria</taxon>
        <taxon>Campylobacterales</taxon>
        <taxon>Sulfurovaceae</taxon>
        <taxon>Sulfurovum</taxon>
        <taxon>environmental samples</taxon>
    </lineage>
</organism>